<feature type="region of interest" description="Disordered" evidence="1">
    <location>
        <begin position="1"/>
        <end position="34"/>
    </location>
</feature>
<sequence length="136" mass="14484">VPLPLGDPLSPPPDPSLPQCAETASQNANSSESPHLNISELQGLISSKWHVNTLHTLLPCCSSKWHVNALHTLLPCCSSKWHVNALHTLLPCCSLSETRIVALVKNRTSDMTVAIGDGANDVSMIQMDDVVVGISG</sequence>
<reference evidence="2 3" key="1">
    <citation type="journal article" date="2014" name="Genome Biol.">
        <title>Transcriptome and methylome profiling reveals relics of genome dominance in the mesopolyploid Brassica oleracea.</title>
        <authorList>
            <person name="Parkin I.A."/>
            <person name="Koh C."/>
            <person name="Tang H."/>
            <person name="Robinson S.J."/>
            <person name="Kagale S."/>
            <person name="Clarke W.E."/>
            <person name="Town C.D."/>
            <person name="Nixon J."/>
            <person name="Krishnakumar V."/>
            <person name="Bidwell S.L."/>
            <person name="Denoeud F."/>
            <person name="Belcram H."/>
            <person name="Links M.G."/>
            <person name="Just J."/>
            <person name="Clarke C."/>
            <person name="Bender T."/>
            <person name="Huebert T."/>
            <person name="Mason A.S."/>
            <person name="Pires J.C."/>
            <person name="Barker G."/>
            <person name="Moore J."/>
            <person name="Walley P.G."/>
            <person name="Manoli S."/>
            <person name="Batley J."/>
            <person name="Edwards D."/>
            <person name="Nelson M.N."/>
            <person name="Wang X."/>
            <person name="Paterson A.H."/>
            <person name="King G."/>
            <person name="Bancroft I."/>
            <person name="Chalhoub B."/>
            <person name="Sharpe A.G."/>
        </authorList>
    </citation>
    <scope>NUCLEOTIDE SEQUENCE</scope>
    <source>
        <strain evidence="2 3">cv. TO1000</strain>
    </source>
</reference>
<dbReference type="GO" id="GO:0140326">
    <property type="term" value="F:ATPase-coupled intramembrane lipid transporter activity"/>
    <property type="evidence" value="ECO:0007669"/>
    <property type="project" value="TreeGrafter"/>
</dbReference>
<dbReference type="AlphaFoldDB" id="A0A0D3D5V9"/>
<dbReference type="InterPro" id="IPR036412">
    <property type="entry name" value="HAD-like_sf"/>
</dbReference>
<accession>A0A0D3D5V9</accession>
<dbReference type="Gramene" id="Bo7g044870.1">
    <property type="protein sequence ID" value="Bo7g044870.1"/>
    <property type="gene ID" value="Bo7g044870"/>
</dbReference>
<dbReference type="STRING" id="109376.A0A0D3D5V9"/>
<dbReference type="PANTHER" id="PTHR24092">
    <property type="entry name" value="PROBABLE PHOSPHOLIPID-TRANSPORTING ATPASE"/>
    <property type="match status" value="1"/>
</dbReference>
<evidence type="ECO:0000256" key="1">
    <source>
        <dbReference type="SAM" id="MobiDB-lite"/>
    </source>
</evidence>
<dbReference type="EnsemblPlants" id="Bo7g044870.1">
    <property type="protein sequence ID" value="Bo7g044870.1"/>
    <property type="gene ID" value="Bo7g044870"/>
</dbReference>
<evidence type="ECO:0000313" key="2">
    <source>
        <dbReference type="EnsemblPlants" id="Bo7g044870.1"/>
    </source>
</evidence>
<dbReference type="GO" id="GO:0045332">
    <property type="term" value="P:phospholipid translocation"/>
    <property type="evidence" value="ECO:0007669"/>
    <property type="project" value="TreeGrafter"/>
</dbReference>
<reference evidence="2" key="2">
    <citation type="submission" date="2015-03" db="UniProtKB">
        <authorList>
            <consortium name="EnsemblPlants"/>
        </authorList>
    </citation>
    <scope>IDENTIFICATION</scope>
</reference>
<feature type="compositionally biased region" description="Polar residues" evidence="1">
    <location>
        <begin position="22"/>
        <end position="34"/>
    </location>
</feature>
<dbReference type="PANTHER" id="PTHR24092:SF91">
    <property type="entry name" value="PHOSPHOLIPID-TRANSPORTING ATPASE 1"/>
    <property type="match status" value="1"/>
</dbReference>
<keyword evidence="3" id="KW-1185">Reference proteome</keyword>
<name>A0A0D3D5V9_BRAOL</name>
<dbReference type="GO" id="GO:0005886">
    <property type="term" value="C:plasma membrane"/>
    <property type="evidence" value="ECO:0007669"/>
    <property type="project" value="TreeGrafter"/>
</dbReference>
<evidence type="ECO:0000313" key="3">
    <source>
        <dbReference type="Proteomes" id="UP000032141"/>
    </source>
</evidence>
<dbReference type="Gene3D" id="3.40.50.1000">
    <property type="entry name" value="HAD superfamily/HAD-like"/>
    <property type="match status" value="1"/>
</dbReference>
<protein>
    <submittedName>
        <fullName evidence="2">Uncharacterized protein</fullName>
    </submittedName>
</protein>
<proteinExistence type="predicted"/>
<feature type="compositionally biased region" description="Pro residues" evidence="1">
    <location>
        <begin position="1"/>
        <end position="16"/>
    </location>
</feature>
<dbReference type="Proteomes" id="UP000032141">
    <property type="component" value="Chromosome C7"/>
</dbReference>
<dbReference type="InterPro" id="IPR023214">
    <property type="entry name" value="HAD_sf"/>
</dbReference>
<dbReference type="HOGENOM" id="CLU_1880701_0_0_1"/>
<organism evidence="2 3">
    <name type="scientific">Brassica oleracea var. oleracea</name>
    <dbReference type="NCBI Taxonomy" id="109376"/>
    <lineage>
        <taxon>Eukaryota</taxon>
        <taxon>Viridiplantae</taxon>
        <taxon>Streptophyta</taxon>
        <taxon>Embryophyta</taxon>
        <taxon>Tracheophyta</taxon>
        <taxon>Spermatophyta</taxon>
        <taxon>Magnoliopsida</taxon>
        <taxon>eudicotyledons</taxon>
        <taxon>Gunneridae</taxon>
        <taxon>Pentapetalae</taxon>
        <taxon>rosids</taxon>
        <taxon>malvids</taxon>
        <taxon>Brassicales</taxon>
        <taxon>Brassicaceae</taxon>
        <taxon>Brassiceae</taxon>
        <taxon>Brassica</taxon>
    </lineage>
</organism>
<dbReference type="SUPFAM" id="SSF56784">
    <property type="entry name" value="HAD-like"/>
    <property type="match status" value="1"/>
</dbReference>